<dbReference type="EMBL" id="JBHSLU010000161">
    <property type="protein sequence ID" value="MFC5509360.1"/>
    <property type="molecule type" value="Genomic_DNA"/>
</dbReference>
<comment type="caution">
    <text evidence="2">The sequence shown here is derived from an EMBL/GenBank/DDBJ whole genome shotgun (WGS) entry which is preliminary data.</text>
</comment>
<dbReference type="InterPro" id="IPR029068">
    <property type="entry name" value="Glyas_Bleomycin-R_OHBP_Dase"/>
</dbReference>
<dbReference type="SUPFAM" id="SSF54593">
    <property type="entry name" value="Glyoxalase/Bleomycin resistance protein/Dihydroxybiphenyl dioxygenase"/>
    <property type="match status" value="1"/>
</dbReference>
<dbReference type="Pfam" id="PF06983">
    <property type="entry name" value="3-dmu-9_3-mt"/>
    <property type="match status" value="1"/>
</dbReference>
<evidence type="ECO:0000259" key="1">
    <source>
        <dbReference type="Pfam" id="PF06983"/>
    </source>
</evidence>
<dbReference type="Proteomes" id="UP001596060">
    <property type="component" value="Unassembled WGS sequence"/>
</dbReference>
<accession>A0ABW0P9M7</accession>
<reference evidence="3" key="1">
    <citation type="journal article" date="2019" name="Int. J. Syst. Evol. Microbiol.">
        <title>The Global Catalogue of Microorganisms (GCM) 10K type strain sequencing project: providing services to taxonomists for standard genome sequencing and annotation.</title>
        <authorList>
            <consortium name="The Broad Institute Genomics Platform"/>
            <consortium name="The Broad Institute Genome Sequencing Center for Infectious Disease"/>
            <person name="Wu L."/>
            <person name="Ma J."/>
        </authorList>
    </citation>
    <scope>NUCLEOTIDE SEQUENCE [LARGE SCALE GENOMIC DNA]</scope>
    <source>
        <strain evidence="3">CCUG 43117</strain>
    </source>
</reference>
<dbReference type="PIRSF" id="PIRSF021700">
    <property type="entry name" value="3_dmu_93_MTrfase"/>
    <property type="match status" value="1"/>
</dbReference>
<dbReference type="PANTHER" id="PTHR33990:SF2">
    <property type="entry name" value="PHNB-LIKE DOMAIN-CONTAINING PROTEIN"/>
    <property type="match status" value="1"/>
</dbReference>
<dbReference type="PANTHER" id="PTHR33990">
    <property type="entry name" value="PROTEIN YJDN-RELATED"/>
    <property type="match status" value="1"/>
</dbReference>
<dbReference type="InterPro" id="IPR009725">
    <property type="entry name" value="3_dmu_93_MTrfase"/>
</dbReference>
<evidence type="ECO:0000313" key="2">
    <source>
        <dbReference type="EMBL" id="MFC5509360.1"/>
    </source>
</evidence>
<organism evidence="2 3">
    <name type="scientific">Bosea massiliensis</name>
    <dbReference type="NCBI Taxonomy" id="151419"/>
    <lineage>
        <taxon>Bacteria</taxon>
        <taxon>Pseudomonadati</taxon>
        <taxon>Pseudomonadota</taxon>
        <taxon>Alphaproteobacteria</taxon>
        <taxon>Hyphomicrobiales</taxon>
        <taxon>Boseaceae</taxon>
        <taxon>Bosea</taxon>
    </lineage>
</organism>
<evidence type="ECO:0000313" key="3">
    <source>
        <dbReference type="Proteomes" id="UP001596060"/>
    </source>
</evidence>
<feature type="domain" description="PhnB-like" evidence="1">
    <location>
        <begin position="4"/>
        <end position="118"/>
    </location>
</feature>
<gene>
    <name evidence="2" type="ORF">ACFPN9_29530</name>
</gene>
<dbReference type="InterPro" id="IPR028973">
    <property type="entry name" value="PhnB-like"/>
</dbReference>
<name>A0ABW0P9M7_9HYPH</name>
<protein>
    <submittedName>
        <fullName evidence="2">VOC family protein</fullName>
    </submittedName>
</protein>
<dbReference type="Gene3D" id="3.10.180.10">
    <property type="entry name" value="2,3-Dihydroxybiphenyl 1,2-Dioxygenase, domain 1"/>
    <property type="match status" value="1"/>
</dbReference>
<keyword evidence="3" id="KW-1185">Reference proteome</keyword>
<dbReference type="CDD" id="cd06588">
    <property type="entry name" value="PhnB_like"/>
    <property type="match status" value="1"/>
</dbReference>
<proteinExistence type="predicted"/>
<dbReference type="RefSeq" id="WP_066719481.1">
    <property type="nucleotide sequence ID" value="NZ_JBHSLU010000161.1"/>
</dbReference>
<sequence length="158" mass="17448">MKLQKITPFLWFDHQAEEAAAFYRSVFPNSRPGPVVRNTGAGPGRAGDVLVVSFELEGMTFTALNGGPQFRFSEAVSFVVHCATQAEIDHYWEKLCEGGEPSQCGWLKDRFGLSWQIVPERFVELVNGGDEAVTGRVMQAMMQMTKFDIAALERAAAG</sequence>